<dbReference type="RefSeq" id="XP_047781294.1">
    <property type="nucleotide sequence ID" value="XM_047919090.1"/>
</dbReference>
<accession>A0ABQ8KMI5</accession>
<dbReference type="Proteomes" id="UP000814176">
    <property type="component" value="Unassembled WGS sequence"/>
</dbReference>
<dbReference type="EMBL" id="JADCUA010000006">
    <property type="protein sequence ID" value="KAH9839539.1"/>
    <property type="molecule type" value="Genomic_DNA"/>
</dbReference>
<proteinExistence type="predicted"/>
<reference evidence="1 2" key="1">
    <citation type="journal article" date="2021" name="Environ. Microbiol.">
        <title>Gene family expansions and transcriptome signatures uncover fungal adaptations to wood decay.</title>
        <authorList>
            <person name="Hage H."/>
            <person name="Miyauchi S."/>
            <person name="Viragh M."/>
            <person name="Drula E."/>
            <person name="Min B."/>
            <person name="Chaduli D."/>
            <person name="Navarro D."/>
            <person name="Favel A."/>
            <person name="Norest M."/>
            <person name="Lesage-Meessen L."/>
            <person name="Balint B."/>
            <person name="Merenyi Z."/>
            <person name="de Eugenio L."/>
            <person name="Morin E."/>
            <person name="Martinez A.T."/>
            <person name="Baldrian P."/>
            <person name="Stursova M."/>
            <person name="Martinez M.J."/>
            <person name="Novotny C."/>
            <person name="Magnuson J.K."/>
            <person name="Spatafora J.W."/>
            <person name="Maurice S."/>
            <person name="Pangilinan J."/>
            <person name="Andreopoulos W."/>
            <person name="LaButti K."/>
            <person name="Hundley H."/>
            <person name="Na H."/>
            <person name="Kuo A."/>
            <person name="Barry K."/>
            <person name="Lipzen A."/>
            <person name="Henrissat B."/>
            <person name="Riley R."/>
            <person name="Ahrendt S."/>
            <person name="Nagy L.G."/>
            <person name="Grigoriev I.V."/>
            <person name="Martin F."/>
            <person name="Rosso M.N."/>
        </authorList>
    </citation>
    <scope>NUCLEOTIDE SEQUENCE [LARGE SCALE GENOMIC DNA]</scope>
    <source>
        <strain evidence="1 2">CIRM-BRFM 1785</strain>
    </source>
</reference>
<organism evidence="1 2">
    <name type="scientific">Rhodofomes roseus</name>
    <dbReference type="NCBI Taxonomy" id="34475"/>
    <lineage>
        <taxon>Eukaryota</taxon>
        <taxon>Fungi</taxon>
        <taxon>Dikarya</taxon>
        <taxon>Basidiomycota</taxon>
        <taxon>Agaricomycotina</taxon>
        <taxon>Agaricomycetes</taxon>
        <taxon>Polyporales</taxon>
        <taxon>Rhodofomes</taxon>
    </lineage>
</organism>
<keyword evidence="2" id="KW-1185">Reference proteome</keyword>
<evidence type="ECO:0000313" key="1">
    <source>
        <dbReference type="EMBL" id="KAH9839539.1"/>
    </source>
</evidence>
<gene>
    <name evidence="1" type="ORF">C8Q71DRAFT_517105</name>
</gene>
<sequence>MLDVMFGSISCLRLSTECRPTLCGCAAATVVWVRELTTLTRCRWEYWLVELSWSPPPTASARTLGSQRCDRAARRDRHLFSGSCDVQVARTRGPCTRLCTSVTHLLLPAVPHRHSVHNTFSKDKITQVSGALRLVRDGGDTEESRHTVVAAVAMRTSNVSSRTADNNRYLWVSWPARASCTYSRLCFAPPDSRALPVVHGGGQRWLLWRGSPAPRPETYLRASAKRLSI</sequence>
<evidence type="ECO:0000313" key="2">
    <source>
        <dbReference type="Proteomes" id="UP000814176"/>
    </source>
</evidence>
<dbReference type="GeneID" id="71999822"/>
<protein>
    <submittedName>
        <fullName evidence="1">Uncharacterized protein</fullName>
    </submittedName>
</protein>
<name>A0ABQ8KMI5_9APHY</name>
<comment type="caution">
    <text evidence="1">The sequence shown here is derived from an EMBL/GenBank/DDBJ whole genome shotgun (WGS) entry which is preliminary data.</text>
</comment>